<dbReference type="SMR" id="A0A1G4IFN1"/>
<feature type="coiled-coil region" evidence="1">
    <location>
        <begin position="333"/>
        <end position="374"/>
    </location>
</feature>
<name>A0A1G4IFN1_TRYEQ</name>
<accession>A0A1G4IFN1</accession>
<sequence length="485" mass="53277">MIAATQVPGLNEISRQAASGSPFPQVLPPRYPANKVSTAGLQSSNHGAAQLVHDVNNVAAEIHHPLITAADYSDRRQLLSHITVLSGQLQRAQLLLRNTPSCVVSDADIARFDPLIAQAEVERLDSALAQLSLLHEMERARSGSLEAEQQQLREERNQLVARVDTLESRSVALETENVQLRSALEVAQQELQVLRVGESALGNKLHAIEQLQRDGGRFDGVNVVIAPPRAVCSTAAKELQLQENIQRLSLLLDMMMDPMYIAFDAGVVWITETEHHRAGGQVCGAALSNAPHDSEELTTTVGGNSPLGNASDATLPQDVVANPPHVVASEVDISLLQQQQQELCRQLDAVRESCRVAERNQERLQDLLLEEQRRTEAMAQEHCKQLQCVHDRVVHERRQVVESLVAEVEEKMRNAFRDGRLYQKQLDERLIHRRSSSTFQSRSGHSSARSTPFASRHKAFGGNGTCKGDGDANSSRSARSPILGG</sequence>
<proteinExistence type="predicted"/>
<evidence type="ECO:0000256" key="2">
    <source>
        <dbReference type="SAM" id="MobiDB-lite"/>
    </source>
</evidence>
<gene>
    <name evidence="3" type="ORF">TEOVI_000250300</name>
</gene>
<evidence type="ECO:0000313" key="3">
    <source>
        <dbReference type="EMBL" id="SCU70928.1"/>
    </source>
</evidence>
<dbReference type="AlphaFoldDB" id="A0A1G4IFN1"/>
<feature type="compositionally biased region" description="Polar residues" evidence="2">
    <location>
        <begin position="436"/>
        <end position="453"/>
    </location>
</feature>
<dbReference type="GeneID" id="92376443"/>
<comment type="caution">
    <text evidence="3">The sequence shown here is derived from an EMBL/GenBank/DDBJ whole genome shotgun (WGS) entry which is preliminary data.</text>
</comment>
<organism evidence="3 4">
    <name type="scientific">Trypanosoma equiperdum</name>
    <dbReference type="NCBI Taxonomy" id="5694"/>
    <lineage>
        <taxon>Eukaryota</taxon>
        <taxon>Discoba</taxon>
        <taxon>Euglenozoa</taxon>
        <taxon>Kinetoplastea</taxon>
        <taxon>Metakinetoplastina</taxon>
        <taxon>Trypanosomatida</taxon>
        <taxon>Trypanosomatidae</taxon>
        <taxon>Trypanosoma</taxon>
    </lineage>
</organism>
<evidence type="ECO:0000313" key="4">
    <source>
        <dbReference type="Proteomes" id="UP000195570"/>
    </source>
</evidence>
<reference evidence="3" key="1">
    <citation type="submission" date="2016-09" db="EMBL/GenBank/DDBJ databases">
        <authorList>
            <person name="Hebert L."/>
            <person name="Moumen B."/>
        </authorList>
    </citation>
    <scope>NUCLEOTIDE SEQUENCE [LARGE SCALE GENOMIC DNA]</scope>
    <source>
        <strain evidence="3">OVI</strain>
    </source>
</reference>
<dbReference type="VEuPathDB" id="TriTrypDB:TEOVI_000250300"/>
<evidence type="ECO:0000256" key="1">
    <source>
        <dbReference type="SAM" id="Coils"/>
    </source>
</evidence>
<dbReference type="Proteomes" id="UP000195570">
    <property type="component" value="Unassembled WGS sequence"/>
</dbReference>
<protein>
    <submittedName>
        <fullName evidence="3">Uncharacterized protein</fullName>
    </submittedName>
</protein>
<keyword evidence="1" id="KW-0175">Coiled coil</keyword>
<feature type="coiled-coil region" evidence="1">
    <location>
        <begin position="142"/>
        <end position="190"/>
    </location>
</feature>
<dbReference type="RefSeq" id="XP_067081673.1">
    <property type="nucleotide sequence ID" value="XM_067225572.1"/>
</dbReference>
<dbReference type="EMBL" id="CZPT02001539">
    <property type="protein sequence ID" value="SCU70928.1"/>
    <property type="molecule type" value="Genomic_DNA"/>
</dbReference>
<keyword evidence="4" id="KW-1185">Reference proteome</keyword>
<feature type="region of interest" description="Disordered" evidence="2">
    <location>
        <begin position="433"/>
        <end position="485"/>
    </location>
</feature>